<comment type="caution">
    <text evidence="2">The sequence shown here is derived from an EMBL/GenBank/DDBJ whole genome shotgun (WGS) entry which is preliminary data.</text>
</comment>
<evidence type="ECO:0000313" key="3">
    <source>
        <dbReference type="Proteomes" id="UP001142055"/>
    </source>
</evidence>
<feature type="domain" description="AB hydrolase-1" evidence="1">
    <location>
        <begin position="23"/>
        <end position="254"/>
    </location>
</feature>
<dbReference type="GO" id="GO:0017171">
    <property type="term" value="F:serine hydrolase activity"/>
    <property type="evidence" value="ECO:0007669"/>
    <property type="project" value="TreeGrafter"/>
</dbReference>
<dbReference type="PANTHER" id="PTHR46331">
    <property type="entry name" value="VALACYCLOVIR HYDROLASE"/>
    <property type="match status" value="1"/>
</dbReference>
<dbReference type="Gene3D" id="3.40.50.1820">
    <property type="entry name" value="alpha/beta hydrolase"/>
    <property type="match status" value="1"/>
</dbReference>
<dbReference type="PANTHER" id="PTHR46331:SF2">
    <property type="entry name" value="VALACYCLOVIR HYDROLASE"/>
    <property type="match status" value="1"/>
</dbReference>
<dbReference type="InterPro" id="IPR000073">
    <property type="entry name" value="AB_hydrolase_1"/>
</dbReference>
<dbReference type="SUPFAM" id="SSF53474">
    <property type="entry name" value="alpha/beta-Hydrolases"/>
    <property type="match status" value="1"/>
</dbReference>
<name>A0A9Q0MEM8_BLOTA</name>
<organism evidence="2 3">
    <name type="scientific">Blomia tropicalis</name>
    <name type="common">Mite</name>
    <dbReference type="NCBI Taxonomy" id="40697"/>
    <lineage>
        <taxon>Eukaryota</taxon>
        <taxon>Metazoa</taxon>
        <taxon>Ecdysozoa</taxon>
        <taxon>Arthropoda</taxon>
        <taxon>Chelicerata</taxon>
        <taxon>Arachnida</taxon>
        <taxon>Acari</taxon>
        <taxon>Acariformes</taxon>
        <taxon>Sarcoptiformes</taxon>
        <taxon>Astigmata</taxon>
        <taxon>Glycyphagoidea</taxon>
        <taxon>Echimyopodidae</taxon>
        <taxon>Blomia</taxon>
    </lineage>
</organism>
<dbReference type="InterPro" id="IPR029058">
    <property type="entry name" value="AB_hydrolase_fold"/>
</dbReference>
<reference evidence="2" key="1">
    <citation type="submission" date="2022-12" db="EMBL/GenBank/DDBJ databases">
        <title>Genome assemblies of Blomia tropicalis.</title>
        <authorList>
            <person name="Cui Y."/>
        </authorList>
    </citation>
    <scope>NUCLEOTIDE SEQUENCE</scope>
    <source>
        <tissue evidence="2">Adult mites</tissue>
    </source>
</reference>
<keyword evidence="3" id="KW-1185">Reference proteome</keyword>
<sequence>MPRFEYENISIWYDKFGIGPHAVLMIPGAIGTSQSDFNEQLNLKSKYHLDQSKFTFVCVELVGWGVRTDERRRYGSDVLQNDAKCCHRLMTDELGYQQYSVLGWSEGSKVALIIGRQFGSDQIRSLVLLSVMSFASPYGTDHLLWSRNIDNWDQNNLVKYIDAYGGDRERVANLWSAHMDFIAIYGKLYPGNVLGPIQNGLARLEPPVLVLHGDKDFFVELDQPQLLERWVPDCQLVRFPNGSHCFHQEQPEKFKIIVEQFLESH</sequence>
<gene>
    <name evidence="2" type="ORF">RDWZM_001622</name>
</gene>
<dbReference type="OMA" id="ENISIWY"/>
<evidence type="ECO:0000313" key="2">
    <source>
        <dbReference type="EMBL" id="KAJ6223077.1"/>
    </source>
</evidence>
<dbReference type="AlphaFoldDB" id="A0A9Q0MEM8"/>
<evidence type="ECO:0000259" key="1">
    <source>
        <dbReference type="Pfam" id="PF12697"/>
    </source>
</evidence>
<dbReference type="Proteomes" id="UP001142055">
    <property type="component" value="Chromosome 1"/>
</dbReference>
<protein>
    <recommendedName>
        <fullName evidence="1">AB hydrolase-1 domain-containing protein</fullName>
    </recommendedName>
</protein>
<proteinExistence type="predicted"/>
<accession>A0A9Q0MEM8</accession>
<dbReference type="Pfam" id="PF12697">
    <property type="entry name" value="Abhydrolase_6"/>
    <property type="match status" value="1"/>
</dbReference>
<dbReference type="EMBL" id="JAPWDV010000001">
    <property type="protein sequence ID" value="KAJ6223077.1"/>
    <property type="molecule type" value="Genomic_DNA"/>
</dbReference>